<feature type="compositionally biased region" description="Basic residues" evidence="1">
    <location>
        <begin position="1"/>
        <end position="15"/>
    </location>
</feature>
<feature type="compositionally biased region" description="Basic and acidic residues" evidence="1">
    <location>
        <begin position="31"/>
        <end position="67"/>
    </location>
</feature>
<feature type="compositionally biased region" description="Basic residues" evidence="1">
    <location>
        <begin position="68"/>
        <end position="78"/>
    </location>
</feature>
<feature type="non-terminal residue" evidence="2">
    <location>
        <position position="153"/>
    </location>
</feature>
<name>A0A6J4M6S6_9ACTN</name>
<sequence length="153" mass="16636">ARPPLRRSRSRRRAAGRCAAHGVRCRGAGADGRRPARVRGAEHDGRASRNGDRSTRPDHTAQPDGHRPHDRRGLRRWPGHGDVRPRGGVRGRVARPARGERRGRGGARPRLRPLAARAGGGRGRHPRDRHAAGRLRGRAARGGEGPVPAEGRM</sequence>
<dbReference type="EMBL" id="CADCUE010000223">
    <property type="protein sequence ID" value="CAA9351524.1"/>
    <property type="molecule type" value="Genomic_DNA"/>
</dbReference>
<evidence type="ECO:0000313" key="2">
    <source>
        <dbReference type="EMBL" id="CAA9351524.1"/>
    </source>
</evidence>
<accession>A0A6J4M6S6</accession>
<proteinExistence type="predicted"/>
<feature type="compositionally biased region" description="Basic residues" evidence="1">
    <location>
        <begin position="122"/>
        <end position="139"/>
    </location>
</feature>
<protein>
    <submittedName>
        <fullName evidence="2">Uncharacterized protein</fullName>
    </submittedName>
</protein>
<feature type="non-terminal residue" evidence="2">
    <location>
        <position position="1"/>
    </location>
</feature>
<gene>
    <name evidence="2" type="ORF">AVDCRST_MAG16-2414</name>
</gene>
<evidence type="ECO:0000256" key="1">
    <source>
        <dbReference type="SAM" id="MobiDB-lite"/>
    </source>
</evidence>
<feature type="compositionally biased region" description="Low complexity" evidence="1">
    <location>
        <begin position="16"/>
        <end position="28"/>
    </location>
</feature>
<organism evidence="2">
    <name type="scientific">uncultured Frankineae bacterium</name>
    <dbReference type="NCBI Taxonomy" id="437475"/>
    <lineage>
        <taxon>Bacteria</taxon>
        <taxon>Bacillati</taxon>
        <taxon>Actinomycetota</taxon>
        <taxon>Actinomycetes</taxon>
        <taxon>Frankiales</taxon>
        <taxon>environmental samples</taxon>
    </lineage>
</organism>
<dbReference type="AlphaFoldDB" id="A0A6J4M6S6"/>
<feature type="region of interest" description="Disordered" evidence="1">
    <location>
        <begin position="1"/>
        <end position="153"/>
    </location>
</feature>
<reference evidence="2" key="1">
    <citation type="submission" date="2020-02" db="EMBL/GenBank/DDBJ databases">
        <authorList>
            <person name="Meier V. D."/>
        </authorList>
    </citation>
    <scope>NUCLEOTIDE SEQUENCE</scope>
    <source>
        <strain evidence="2">AVDCRST_MAG16</strain>
    </source>
</reference>